<comment type="caution">
    <text evidence="1">The sequence shown here is derived from an EMBL/GenBank/DDBJ whole genome shotgun (WGS) entry which is preliminary data.</text>
</comment>
<gene>
    <name evidence="1" type="ORF">PAPOLLO_LOCUS25616</name>
</gene>
<name>A0A8S3YA51_PARAO</name>
<dbReference type="AlphaFoldDB" id="A0A8S3YA51"/>
<dbReference type="OrthoDB" id="7434177at2759"/>
<dbReference type="GO" id="GO:0000278">
    <property type="term" value="P:mitotic cell cycle"/>
    <property type="evidence" value="ECO:0007669"/>
    <property type="project" value="InterPro"/>
</dbReference>
<protein>
    <submittedName>
        <fullName evidence="1">(apollo) hypothetical protein</fullName>
    </submittedName>
</protein>
<dbReference type="InterPro" id="IPR013960">
    <property type="entry name" value="DASH_Duo1"/>
</dbReference>
<accession>A0A8S3YA51</accession>
<dbReference type="GO" id="GO:0042729">
    <property type="term" value="C:DASH complex"/>
    <property type="evidence" value="ECO:0007669"/>
    <property type="project" value="InterPro"/>
</dbReference>
<dbReference type="Pfam" id="PF08651">
    <property type="entry name" value="DASH_Duo1"/>
    <property type="match status" value="1"/>
</dbReference>
<dbReference type="GO" id="GO:0072686">
    <property type="term" value="C:mitotic spindle"/>
    <property type="evidence" value="ECO:0007669"/>
    <property type="project" value="InterPro"/>
</dbReference>
<organism evidence="1 2">
    <name type="scientific">Parnassius apollo</name>
    <name type="common">Apollo butterfly</name>
    <name type="synonym">Papilio apollo</name>
    <dbReference type="NCBI Taxonomy" id="110799"/>
    <lineage>
        <taxon>Eukaryota</taxon>
        <taxon>Metazoa</taxon>
        <taxon>Ecdysozoa</taxon>
        <taxon>Arthropoda</taxon>
        <taxon>Hexapoda</taxon>
        <taxon>Insecta</taxon>
        <taxon>Pterygota</taxon>
        <taxon>Neoptera</taxon>
        <taxon>Endopterygota</taxon>
        <taxon>Lepidoptera</taxon>
        <taxon>Glossata</taxon>
        <taxon>Ditrysia</taxon>
        <taxon>Papilionoidea</taxon>
        <taxon>Papilionidae</taxon>
        <taxon>Parnassiinae</taxon>
        <taxon>Parnassini</taxon>
        <taxon>Parnassius</taxon>
        <taxon>Parnassius</taxon>
    </lineage>
</organism>
<sequence length="73" mass="8235">MSSVSVTSSKREQKVTSDLQQEVESVRAMNASLSAYLDQLKAFRKNIIAVNENCKQLSNVNTQWIETISAMKR</sequence>
<proteinExistence type="predicted"/>
<dbReference type="EMBL" id="CAJQZP010001539">
    <property type="protein sequence ID" value="CAG5053262.1"/>
    <property type="molecule type" value="Genomic_DNA"/>
</dbReference>
<keyword evidence="2" id="KW-1185">Reference proteome</keyword>
<evidence type="ECO:0000313" key="2">
    <source>
        <dbReference type="Proteomes" id="UP000691718"/>
    </source>
</evidence>
<dbReference type="Proteomes" id="UP000691718">
    <property type="component" value="Unassembled WGS sequence"/>
</dbReference>
<evidence type="ECO:0000313" key="1">
    <source>
        <dbReference type="EMBL" id="CAG5053262.1"/>
    </source>
</evidence>
<reference evidence="1" key="1">
    <citation type="submission" date="2021-04" db="EMBL/GenBank/DDBJ databases">
        <authorList>
            <person name="Tunstrom K."/>
        </authorList>
    </citation>
    <scope>NUCLEOTIDE SEQUENCE</scope>
</reference>